<keyword evidence="2" id="KW-1185">Reference proteome</keyword>
<dbReference type="InParanoid" id="E3LI75"/>
<accession>E3LI75</accession>
<gene>
    <name evidence="1" type="ORF">CRE_09337</name>
</gene>
<dbReference type="EMBL" id="DS268409">
    <property type="protein sequence ID" value="EFO95574.1"/>
    <property type="molecule type" value="Genomic_DNA"/>
</dbReference>
<evidence type="ECO:0000313" key="2">
    <source>
        <dbReference type="Proteomes" id="UP000008281"/>
    </source>
</evidence>
<proteinExistence type="predicted"/>
<sequence length="67" mass="7823">MHGQEFWKYVYEEILAETRERIPLIKGQTRIWCATRTNNSLSSIFTIPASPTTSEKKTKVPKRKTPK</sequence>
<dbReference type="Proteomes" id="UP000008281">
    <property type="component" value="Unassembled WGS sequence"/>
</dbReference>
<organism evidence="2">
    <name type="scientific">Caenorhabditis remanei</name>
    <name type="common">Caenorhabditis vulgaris</name>
    <dbReference type="NCBI Taxonomy" id="31234"/>
    <lineage>
        <taxon>Eukaryota</taxon>
        <taxon>Metazoa</taxon>
        <taxon>Ecdysozoa</taxon>
        <taxon>Nematoda</taxon>
        <taxon>Chromadorea</taxon>
        <taxon>Rhabditida</taxon>
        <taxon>Rhabditina</taxon>
        <taxon>Rhabditomorpha</taxon>
        <taxon>Rhabditoidea</taxon>
        <taxon>Rhabditidae</taxon>
        <taxon>Peloderinae</taxon>
        <taxon>Caenorhabditis</taxon>
    </lineage>
</organism>
<protein>
    <submittedName>
        <fullName evidence="1">Uncharacterized protein</fullName>
    </submittedName>
</protein>
<reference evidence="1" key="1">
    <citation type="submission" date="2007-07" db="EMBL/GenBank/DDBJ databases">
        <title>PCAP assembly of the Caenorhabditis remanei genome.</title>
        <authorList>
            <consortium name="The Caenorhabditis remanei Sequencing Consortium"/>
            <person name="Wilson R.K."/>
        </authorList>
    </citation>
    <scope>NUCLEOTIDE SEQUENCE [LARGE SCALE GENOMIC DNA]</scope>
    <source>
        <strain evidence="1">PB4641</strain>
    </source>
</reference>
<dbReference type="AlphaFoldDB" id="E3LI75"/>
<name>E3LI75_CAERE</name>
<dbReference type="HOGENOM" id="CLU_2814864_0_0_1"/>
<evidence type="ECO:0000313" key="1">
    <source>
        <dbReference type="EMBL" id="EFO95574.1"/>
    </source>
</evidence>